<dbReference type="STRING" id="437022.CC99x_00336"/>
<dbReference type="EMBL" id="LKHV02000001">
    <property type="protein sequence ID" value="MCS5708307.1"/>
    <property type="molecule type" value="Genomic_DNA"/>
</dbReference>
<keyword evidence="7" id="KW-1185">Reference proteome</keyword>
<dbReference type="GO" id="GO:0016746">
    <property type="term" value="F:acyltransferase activity"/>
    <property type="evidence" value="ECO:0007669"/>
    <property type="project" value="UniProtKB-KW"/>
</dbReference>
<reference evidence="5" key="1">
    <citation type="submission" date="2015-09" db="EMBL/GenBank/DDBJ databases">
        <title>Draft Genome Sequences of Two Novel Amoeba-resistant Intranuclear Bacteria, Candidatus Berkiella cookevillensis and Candidatus Berkiella aquae.</title>
        <authorList>
            <person name="Mehari Y.T."/>
            <person name="Arivett B.A."/>
            <person name="Farone A.L."/>
            <person name="Gunderson J.H."/>
            <person name="Farone M.B."/>
        </authorList>
    </citation>
    <scope>NUCLEOTIDE SEQUENCE [LARGE SCALE GENOMIC DNA]</scope>
    <source>
        <strain evidence="5">CC99</strain>
    </source>
</reference>
<dbReference type="AlphaFoldDB" id="A0A0Q9YVH9"/>
<comment type="similarity">
    <text evidence="1">Belongs to the KAE1 / TsaD family. TsaB subfamily.</text>
</comment>
<dbReference type="CDD" id="cd24032">
    <property type="entry name" value="ASKHA_NBD_TsaB"/>
    <property type="match status" value="1"/>
</dbReference>
<dbReference type="RefSeq" id="WP_057622978.1">
    <property type="nucleotide sequence ID" value="NZ_LKHV02000001.1"/>
</dbReference>
<reference evidence="6" key="2">
    <citation type="journal article" date="2016" name="Genome Announc.">
        <title>Draft Genome Sequences of Two Novel Amoeba-Resistant Intranuclear Bacteria, 'Candidatus Berkiella cookevillensis' and 'Candidatus Berkiella aquae'.</title>
        <authorList>
            <person name="Mehari Y.T."/>
            <person name="Arivett B.A."/>
            <person name="Farone A.L."/>
            <person name="Gunderson J.H."/>
            <person name="Farone M.B."/>
        </authorList>
    </citation>
    <scope>NUCLEOTIDE SEQUENCE</scope>
    <source>
        <strain evidence="6">CC99</strain>
    </source>
</reference>
<keyword evidence="6" id="KW-0808">Transferase</keyword>
<dbReference type="GO" id="GO:0005829">
    <property type="term" value="C:cytosol"/>
    <property type="evidence" value="ECO:0007669"/>
    <property type="project" value="TreeGrafter"/>
</dbReference>
<dbReference type="InterPro" id="IPR043129">
    <property type="entry name" value="ATPase_NBD"/>
</dbReference>
<keyword evidence="6" id="KW-0012">Acyltransferase</keyword>
<feature type="domain" description="Gcp-like" evidence="4">
    <location>
        <begin position="36"/>
        <end position="239"/>
    </location>
</feature>
<dbReference type="PATRIC" id="fig|1590042.3.peg.352"/>
<dbReference type="GO" id="GO:0002949">
    <property type="term" value="P:tRNA threonylcarbamoyladenosine modification"/>
    <property type="evidence" value="ECO:0007669"/>
    <property type="project" value="InterPro"/>
</dbReference>
<evidence type="ECO:0000256" key="3">
    <source>
        <dbReference type="ARBA" id="ARBA00032446"/>
    </source>
</evidence>
<reference evidence="6" key="3">
    <citation type="submission" date="2021-06" db="EMBL/GenBank/DDBJ databases">
        <title>Genomic Description and Analysis of Intracellular Bacteria, Candidatus Berkiella cookevillensis and Candidatus Berkiella aquae.</title>
        <authorList>
            <person name="Kidane D.T."/>
            <person name="Mehari Y.T."/>
            <person name="Rice F.C."/>
            <person name="Arivett B.A."/>
            <person name="Farone A.L."/>
            <person name="Berk S.G."/>
            <person name="Farone M.B."/>
        </authorList>
    </citation>
    <scope>NUCLEOTIDE SEQUENCE</scope>
    <source>
        <strain evidence="6">CC99</strain>
    </source>
</reference>
<dbReference type="InterPro" id="IPR000905">
    <property type="entry name" value="Gcp-like_dom"/>
</dbReference>
<evidence type="ECO:0000259" key="4">
    <source>
        <dbReference type="Pfam" id="PF00814"/>
    </source>
</evidence>
<comment type="caution">
    <text evidence="5">The sequence shown here is derived from an EMBL/GenBank/DDBJ whole genome shotgun (WGS) entry which is preliminary data.</text>
</comment>
<accession>A0A0Q9YVH9</accession>
<dbReference type="InterPro" id="IPR022496">
    <property type="entry name" value="T6A_TsaB"/>
</dbReference>
<dbReference type="EMBL" id="LKHV01000001">
    <property type="protein sequence ID" value="KRG20115.1"/>
    <property type="molecule type" value="Genomic_DNA"/>
</dbReference>
<protein>
    <recommendedName>
        <fullName evidence="2">tRNA threonylcarbamoyladenosine biosynthesis protein TsaB</fullName>
    </recommendedName>
    <alternativeName>
        <fullName evidence="3">t(6)A37 threonylcarbamoyladenosine biosynthesis protein TsaB</fullName>
    </alternativeName>
</protein>
<sequence length="243" mass="26690">MTNIHTILGFETSTDVSSVALLHHGKWYTRSNSTLKMHSELILPMLQSMLQEAEIECSDVQAIATGVGPGSFTGVRLGVGLAQALGFGLDIPIFPISTLSALAYSAIEASKSAPDALILAAWDARMQGIYWGLYQTCLNLGVQPLLCDRLSSPEEMNMGEFRNKPLIVVGSGFDPYCEKIPEQWVDNWQEKYNQRLSDHYPSAKEIVLLAEMAINAGRGAVLPEELLPHYIRNNVAQVKIKNG</sequence>
<organism evidence="5">
    <name type="scientific">Candidatus Berkiella cookevillensis</name>
    <dbReference type="NCBI Taxonomy" id="437022"/>
    <lineage>
        <taxon>Bacteria</taxon>
        <taxon>Pseudomonadati</taxon>
        <taxon>Pseudomonadota</taxon>
        <taxon>Gammaproteobacteria</taxon>
        <taxon>Candidatus Berkiellales</taxon>
        <taxon>Candidatus Berkiellaceae</taxon>
        <taxon>Candidatus Berkiella</taxon>
    </lineage>
</organism>
<evidence type="ECO:0000256" key="2">
    <source>
        <dbReference type="ARBA" id="ARBA00019012"/>
    </source>
</evidence>
<name>A0A0Q9YVH9_9GAMM</name>
<dbReference type="SUPFAM" id="SSF53067">
    <property type="entry name" value="Actin-like ATPase domain"/>
    <property type="match status" value="2"/>
</dbReference>
<evidence type="ECO:0000313" key="7">
    <source>
        <dbReference type="Proteomes" id="UP000051494"/>
    </source>
</evidence>
<dbReference type="OrthoDB" id="9809995at2"/>
<gene>
    <name evidence="5" type="primary">tsaB</name>
    <name evidence="5" type="ORF">CC99x_00336</name>
    <name evidence="6" type="ORF">CC99x_005250</name>
</gene>
<proteinExistence type="inferred from homology"/>
<dbReference type="Proteomes" id="UP000051494">
    <property type="component" value="Unassembled WGS sequence"/>
</dbReference>
<evidence type="ECO:0000313" key="6">
    <source>
        <dbReference type="EMBL" id="MCS5708307.1"/>
    </source>
</evidence>
<dbReference type="PANTHER" id="PTHR11735">
    <property type="entry name" value="TRNA N6-ADENOSINE THREONYLCARBAMOYLTRANSFERASE"/>
    <property type="match status" value="1"/>
</dbReference>
<evidence type="ECO:0000256" key="1">
    <source>
        <dbReference type="ARBA" id="ARBA00010493"/>
    </source>
</evidence>
<dbReference type="PANTHER" id="PTHR11735:SF11">
    <property type="entry name" value="TRNA THREONYLCARBAMOYLADENOSINE BIOSYNTHESIS PROTEIN TSAB"/>
    <property type="match status" value="1"/>
</dbReference>
<dbReference type="Pfam" id="PF00814">
    <property type="entry name" value="TsaD"/>
    <property type="match status" value="1"/>
</dbReference>
<evidence type="ECO:0000313" key="5">
    <source>
        <dbReference type="EMBL" id="KRG20115.1"/>
    </source>
</evidence>
<dbReference type="Gene3D" id="3.30.420.40">
    <property type="match status" value="2"/>
</dbReference>
<dbReference type="NCBIfam" id="TIGR03725">
    <property type="entry name" value="T6A_YeaZ"/>
    <property type="match status" value="1"/>
</dbReference>